<dbReference type="RefSeq" id="WP_214157971.1">
    <property type="nucleotide sequence ID" value="NZ_JAHBAY010000009.1"/>
</dbReference>
<name>A0ABS5TKK0_9ACTN</name>
<proteinExistence type="predicted"/>
<protein>
    <submittedName>
        <fullName evidence="1">Uncharacterized protein</fullName>
    </submittedName>
</protein>
<organism evidence="1 2">
    <name type="scientific">Kineosporia corallincola</name>
    <dbReference type="NCBI Taxonomy" id="2835133"/>
    <lineage>
        <taxon>Bacteria</taxon>
        <taxon>Bacillati</taxon>
        <taxon>Actinomycetota</taxon>
        <taxon>Actinomycetes</taxon>
        <taxon>Kineosporiales</taxon>
        <taxon>Kineosporiaceae</taxon>
        <taxon>Kineosporia</taxon>
    </lineage>
</organism>
<keyword evidence="2" id="KW-1185">Reference proteome</keyword>
<comment type="caution">
    <text evidence="1">The sequence shown here is derived from an EMBL/GenBank/DDBJ whole genome shotgun (WGS) entry which is preliminary data.</text>
</comment>
<accession>A0ABS5TKK0</accession>
<evidence type="ECO:0000313" key="2">
    <source>
        <dbReference type="Proteomes" id="UP001197247"/>
    </source>
</evidence>
<dbReference type="EMBL" id="JAHBAY010000009">
    <property type="protein sequence ID" value="MBT0771606.1"/>
    <property type="molecule type" value="Genomic_DNA"/>
</dbReference>
<reference evidence="1 2" key="1">
    <citation type="submission" date="2021-05" db="EMBL/GenBank/DDBJ databases">
        <title>Kineosporia and Streptomyces sp. nov. two new marine actinobacteria isolated from Coral.</title>
        <authorList>
            <person name="Buangrab K."/>
            <person name="Sutthacheep M."/>
            <person name="Yeemin T."/>
            <person name="Harunari E."/>
            <person name="Igarashi Y."/>
            <person name="Kanchanasin P."/>
            <person name="Tanasupawat S."/>
            <person name="Phongsopitanun W."/>
        </authorList>
    </citation>
    <scope>NUCLEOTIDE SEQUENCE [LARGE SCALE GENOMIC DNA]</scope>
    <source>
        <strain evidence="1 2">J2-2</strain>
    </source>
</reference>
<gene>
    <name evidence="1" type="ORF">KIH74_21890</name>
</gene>
<evidence type="ECO:0000313" key="1">
    <source>
        <dbReference type="EMBL" id="MBT0771606.1"/>
    </source>
</evidence>
<sequence>MDPMEENDDSTLTVDHHVRFRIVDEPGLIAAGRAAYLTVRPHGTPAEARAEVSSPSDAVAELIHAHGWHTLEDGTEHLSPLSYEISIEQGGPADDDDRQG</sequence>
<dbReference type="Proteomes" id="UP001197247">
    <property type="component" value="Unassembled WGS sequence"/>
</dbReference>